<feature type="transmembrane region" description="Helical" evidence="6">
    <location>
        <begin position="44"/>
        <end position="61"/>
    </location>
</feature>
<keyword evidence="6" id="KW-0812">Transmembrane</keyword>
<keyword evidence="3 5" id="KW-0863">Zinc-finger</keyword>
<dbReference type="PROSITE" id="PS50157">
    <property type="entry name" value="ZINC_FINGER_C2H2_2"/>
    <property type="match status" value="1"/>
</dbReference>
<protein>
    <submittedName>
        <fullName evidence="8">Finger 665-like</fullName>
    </submittedName>
</protein>
<dbReference type="SUPFAM" id="SSF57667">
    <property type="entry name" value="beta-beta-alpha zinc fingers"/>
    <property type="match status" value="2"/>
</dbReference>
<keyword evidence="6" id="KW-0472">Membrane</keyword>
<dbReference type="InterPro" id="IPR013087">
    <property type="entry name" value="Znf_C2H2_type"/>
</dbReference>
<evidence type="ECO:0000256" key="3">
    <source>
        <dbReference type="ARBA" id="ARBA00022771"/>
    </source>
</evidence>
<gene>
    <name evidence="8" type="ORF">OCTVUL_1B008093</name>
</gene>
<dbReference type="AlphaFoldDB" id="A0AA36BET5"/>
<name>A0AA36BET5_OCTVU</name>
<evidence type="ECO:0000256" key="4">
    <source>
        <dbReference type="ARBA" id="ARBA00022833"/>
    </source>
</evidence>
<keyword evidence="1" id="KW-0479">Metal-binding</keyword>
<dbReference type="GO" id="GO:0008270">
    <property type="term" value="F:zinc ion binding"/>
    <property type="evidence" value="ECO:0007669"/>
    <property type="project" value="UniProtKB-KW"/>
</dbReference>
<accession>A0AA36BET5</accession>
<dbReference type="FunFam" id="3.30.160.60:FF:002343">
    <property type="entry name" value="Zinc finger protein 33A"/>
    <property type="match status" value="1"/>
</dbReference>
<dbReference type="InterPro" id="IPR050758">
    <property type="entry name" value="Znf_C2H2-type"/>
</dbReference>
<dbReference type="EMBL" id="OX597827">
    <property type="protein sequence ID" value="CAI9732733.1"/>
    <property type="molecule type" value="Genomic_DNA"/>
</dbReference>
<evidence type="ECO:0000256" key="1">
    <source>
        <dbReference type="ARBA" id="ARBA00022723"/>
    </source>
</evidence>
<evidence type="ECO:0000313" key="9">
    <source>
        <dbReference type="Proteomes" id="UP001162480"/>
    </source>
</evidence>
<dbReference type="InterPro" id="IPR036236">
    <property type="entry name" value="Znf_C2H2_sf"/>
</dbReference>
<reference evidence="8" key="1">
    <citation type="submission" date="2023-08" db="EMBL/GenBank/DDBJ databases">
        <authorList>
            <person name="Alioto T."/>
            <person name="Alioto T."/>
            <person name="Gomez Garrido J."/>
        </authorList>
    </citation>
    <scope>NUCLEOTIDE SEQUENCE</scope>
</reference>
<dbReference type="Proteomes" id="UP001162480">
    <property type="component" value="Chromosome 14"/>
</dbReference>
<evidence type="ECO:0000259" key="7">
    <source>
        <dbReference type="PROSITE" id="PS50157"/>
    </source>
</evidence>
<feature type="domain" description="C2H2-type" evidence="7">
    <location>
        <begin position="22"/>
        <end position="44"/>
    </location>
</feature>
<evidence type="ECO:0000256" key="6">
    <source>
        <dbReference type="SAM" id="Phobius"/>
    </source>
</evidence>
<keyword evidence="6" id="KW-1133">Transmembrane helix</keyword>
<keyword evidence="2" id="KW-0677">Repeat</keyword>
<keyword evidence="9" id="KW-1185">Reference proteome</keyword>
<evidence type="ECO:0000256" key="5">
    <source>
        <dbReference type="PROSITE-ProRule" id="PRU00042"/>
    </source>
</evidence>
<sequence>MNSKLTIHKRSHTGEKPYREMCGKSFACNGDLTKHKRIHTEKNYFIVSSVGSLLVQLLIVHKHVHTGEKPHCCKTCENLLSLTVI</sequence>
<dbReference type="PANTHER" id="PTHR23234:SF10">
    <property type="entry name" value="RIKEN CDNA 6720489N17 GENE-RELATED"/>
    <property type="match status" value="1"/>
</dbReference>
<keyword evidence="4" id="KW-0862">Zinc</keyword>
<evidence type="ECO:0000256" key="2">
    <source>
        <dbReference type="ARBA" id="ARBA00022737"/>
    </source>
</evidence>
<organism evidence="8 9">
    <name type="scientific">Octopus vulgaris</name>
    <name type="common">Common octopus</name>
    <dbReference type="NCBI Taxonomy" id="6645"/>
    <lineage>
        <taxon>Eukaryota</taxon>
        <taxon>Metazoa</taxon>
        <taxon>Spiralia</taxon>
        <taxon>Lophotrochozoa</taxon>
        <taxon>Mollusca</taxon>
        <taxon>Cephalopoda</taxon>
        <taxon>Coleoidea</taxon>
        <taxon>Octopodiformes</taxon>
        <taxon>Octopoda</taxon>
        <taxon>Incirrata</taxon>
        <taxon>Octopodidae</taxon>
        <taxon>Octopus</taxon>
    </lineage>
</organism>
<dbReference type="PANTHER" id="PTHR23234">
    <property type="entry name" value="ZNF44 PROTEIN"/>
    <property type="match status" value="1"/>
</dbReference>
<proteinExistence type="predicted"/>
<dbReference type="Gene3D" id="3.30.160.60">
    <property type="entry name" value="Classic Zinc Finger"/>
    <property type="match status" value="3"/>
</dbReference>
<evidence type="ECO:0000313" key="8">
    <source>
        <dbReference type="EMBL" id="CAI9732733.1"/>
    </source>
</evidence>